<dbReference type="Gene3D" id="2.60.40.3440">
    <property type="match status" value="2"/>
</dbReference>
<dbReference type="InterPro" id="IPR018247">
    <property type="entry name" value="EF_Hand_1_Ca_BS"/>
</dbReference>
<feature type="domain" description="Cadherin" evidence="6">
    <location>
        <begin position="394"/>
        <end position="495"/>
    </location>
</feature>
<evidence type="ECO:0000256" key="4">
    <source>
        <dbReference type="ARBA" id="ARBA00022837"/>
    </source>
</evidence>
<evidence type="ECO:0000259" key="6">
    <source>
        <dbReference type="PROSITE" id="PS50268"/>
    </source>
</evidence>
<dbReference type="NCBIfam" id="NF012211">
    <property type="entry name" value="tand_rpt_95"/>
    <property type="match status" value="5"/>
</dbReference>
<evidence type="ECO:0000256" key="2">
    <source>
        <dbReference type="ARBA" id="ARBA00022525"/>
    </source>
</evidence>
<feature type="non-terminal residue" evidence="7">
    <location>
        <position position="1"/>
    </location>
</feature>
<dbReference type="InterPro" id="IPR002126">
    <property type="entry name" value="Cadherin-like_dom"/>
</dbReference>
<evidence type="ECO:0000256" key="5">
    <source>
        <dbReference type="SAM" id="MobiDB-lite"/>
    </source>
</evidence>
<dbReference type="Pfam" id="PF18884">
    <property type="entry name" value="TSP3_bac"/>
    <property type="match status" value="4"/>
</dbReference>
<protein>
    <submittedName>
        <fullName evidence="7">Tandem-95 repeat protein</fullName>
    </submittedName>
</protein>
<dbReference type="Gene3D" id="2.60.40.2810">
    <property type="match status" value="3"/>
</dbReference>
<keyword evidence="4" id="KW-0106">Calcium</keyword>
<dbReference type="PROSITE" id="PS00018">
    <property type="entry name" value="EF_HAND_1"/>
    <property type="match status" value="3"/>
</dbReference>
<dbReference type="Proteomes" id="UP000323621">
    <property type="component" value="Unassembled WGS sequence"/>
</dbReference>
<evidence type="ECO:0000256" key="1">
    <source>
        <dbReference type="ARBA" id="ARBA00004613"/>
    </source>
</evidence>
<dbReference type="Pfam" id="PF13585">
    <property type="entry name" value="CHU_C"/>
    <property type="match status" value="1"/>
</dbReference>
<proteinExistence type="predicted"/>
<feature type="compositionally biased region" description="Acidic residues" evidence="5">
    <location>
        <begin position="527"/>
        <end position="539"/>
    </location>
</feature>
<evidence type="ECO:0000313" key="7">
    <source>
        <dbReference type="EMBL" id="TYC10618.1"/>
    </source>
</evidence>
<keyword evidence="8" id="KW-1185">Reference proteome</keyword>
<evidence type="ECO:0000313" key="8">
    <source>
        <dbReference type="Proteomes" id="UP000323621"/>
    </source>
</evidence>
<dbReference type="NCBIfam" id="TIGR04131">
    <property type="entry name" value="Bac_Flav_CTERM"/>
    <property type="match status" value="1"/>
</dbReference>
<dbReference type="PROSITE" id="PS50268">
    <property type="entry name" value="CADHERIN_2"/>
    <property type="match status" value="3"/>
</dbReference>
<reference evidence="7 8" key="1">
    <citation type="submission" date="2019-08" db="EMBL/GenBank/DDBJ databases">
        <title>Genomes of Antarctic Bizionia species.</title>
        <authorList>
            <person name="Bowman J.P."/>
        </authorList>
    </citation>
    <scope>NUCLEOTIDE SEQUENCE [LARGE SCALE GENOMIC DNA]</scope>
    <source>
        <strain evidence="7 8">IC164</strain>
    </source>
</reference>
<feature type="region of interest" description="Disordered" evidence="5">
    <location>
        <begin position="525"/>
        <end position="579"/>
    </location>
</feature>
<feature type="compositionally biased region" description="Acidic residues" evidence="5">
    <location>
        <begin position="749"/>
        <end position="767"/>
    </location>
</feature>
<dbReference type="EMBL" id="VSKN01000016">
    <property type="protein sequence ID" value="TYC10618.1"/>
    <property type="molecule type" value="Genomic_DNA"/>
</dbReference>
<dbReference type="InterPro" id="IPR059100">
    <property type="entry name" value="TSP3_bac"/>
</dbReference>
<name>A0ABY3M8P3_9FLAO</name>
<keyword evidence="3" id="KW-0732">Signal</keyword>
<feature type="domain" description="Cadherin" evidence="6">
    <location>
        <begin position="123"/>
        <end position="210"/>
    </location>
</feature>
<organism evidence="7 8">
    <name type="scientific">Bizionia gelidisalsuginis</name>
    <dbReference type="NCBI Taxonomy" id="291188"/>
    <lineage>
        <taxon>Bacteria</taxon>
        <taxon>Pseudomonadati</taxon>
        <taxon>Bacteroidota</taxon>
        <taxon>Flavobacteriia</taxon>
        <taxon>Flavobacteriales</taxon>
        <taxon>Flavobacteriaceae</taxon>
        <taxon>Bizionia</taxon>
    </lineage>
</organism>
<dbReference type="RefSeq" id="WP_148381277.1">
    <property type="nucleotide sequence ID" value="NZ_VSKN01000016.1"/>
</dbReference>
<comment type="caution">
    <text evidence="7">The sequence shown here is derived from an EMBL/GenBank/DDBJ whole genome shotgun (WGS) entry which is preliminary data.</text>
</comment>
<dbReference type="Pfam" id="PF17963">
    <property type="entry name" value="Big_9"/>
    <property type="match status" value="5"/>
</dbReference>
<feature type="compositionally biased region" description="Low complexity" evidence="5">
    <location>
        <begin position="739"/>
        <end position="748"/>
    </location>
</feature>
<sequence>PVNDAPVAVDDNYTVSEESTVILTPLDLDSDIDGDILSIVSINGTLLTPGTEQVITTPNGTVNIDAAGIITFTPSDNYNGTETFAYVITDGTATATANQTITVTPVADIVADTNTTPEDTAVTVDVLDNDGFQGVYGTDYEVTNATDPANGTVVINADGTVTYTPDPDFNGTDTFNYTVTVTNPDGSTTTETATVTVTVNPSDDANDDTVTTDEDTAVAIDVLDNDTFDSSSTIEVTDATDPANGTVVINPDGTVTYTPDPDFNGTDTFNYTVTVTNPDGSTTTETATVTVTVNPSDDANDDTATTDEDTAVAIDVLDNDTFDPSSTIEVTDATDPANGTVVINPDGTVTYTPDPDFNGTDTFNYTVTVTNPDGSTTTETATVTVMVTPVADIVADTDTTPEDTAVTTDVLANDTFTGVYGTDYTVTNTTTPANGAVVINSDGTITYTPNADFNGTDSYEYTVTVNNPDGTTTTETTTVTITVAPEPDTDGDGVLDGTEVANGTDPNDPCDYNIEDITLPITATTDCDNDGLMDAEEINGPDGDPNTPDGTDPTNPDTDGDGVLDGTEVANGTDPNDECDFNFEDITEPVNSNYLDADCDNDGVTNGTEIADGTDPVDPCDLVIANQDANADLTFWNSLDCDGDGVINGDELNPINGGNSTNVFDPCDFYLEDVTVAQSQEWSNGDCDQDNVPNGEELPNGDTDGDGIPNYLDSDDDNDGVDTINEDYTNVDVTDGSVDPNGNGNPIDNDTDGDGTPDYLDPDDDGDGIPTILEGADPNGDGIGFGGDAVDSNGNGLPDYLEVNNGNPTEEDGIEVFNVITPNGDGDNDVLVIRNLELYPNNTLEIYNRWGVIVYETSSYGQNGNYFTGESNGRVTISKENQLPIGTYFYILKYTNDATGDNKSKAGYLYIQR</sequence>
<feature type="domain" description="Cadherin" evidence="6">
    <location>
        <begin position="298"/>
        <end position="403"/>
    </location>
</feature>
<accession>A0ABY3M8P3</accession>
<feature type="compositionally biased region" description="Low complexity" evidence="5">
    <location>
        <begin position="540"/>
        <end position="557"/>
    </location>
</feature>
<feature type="region of interest" description="Disordered" evidence="5">
    <location>
        <begin position="683"/>
        <end position="799"/>
    </location>
</feature>
<evidence type="ECO:0000256" key="3">
    <source>
        <dbReference type="ARBA" id="ARBA00022729"/>
    </source>
</evidence>
<gene>
    <name evidence="7" type="ORF">ES677_11120</name>
</gene>
<keyword evidence="2" id="KW-0964">Secreted</keyword>
<comment type="subcellular location">
    <subcellularLocation>
        <location evidence="1">Secreted</location>
    </subcellularLocation>
</comment>
<dbReference type="InterPro" id="IPR026341">
    <property type="entry name" value="T9SS_type_B"/>
</dbReference>